<evidence type="ECO:0000313" key="3">
    <source>
        <dbReference type="RefSeq" id="XP_016705715.2"/>
    </source>
</evidence>
<dbReference type="KEGG" id="ghi:107920487"/>
<organism evidence="2 3">
    <name type="scientific">Gossypium hirsutum</name>
    <name type="common">Upland cotton</name>
    <name type="synonym">Gossypium mexicanum</name>
    <dbReference type="NCBI Taxonomy" id="3635"/>
    <lineage>
        <taxon>Eukaryota</taxon>
        <taxon>Viridiplantae</taxon>
        <taxon>Streptophyta</taxon>
        <taxon>Embryophyta</taxon>
        <taxon>Tracheophyta</taxon>
        <taxon>Spermatophyta</taxon>
        <taxon>Magnoliopsida</taxon>
        <taxon>eudicotyledons</taxon>
        <taxon>Gunneridae</taxon>
        <taxon>Pentapetalae</taxon>
        <taxon>rosids</taxon>
        <taxon>malvids</taxon>
        <taxon>Malvales</taxon>
        <taxon>Malvaceae</taxon>
        <taxon>Malvoideae</taxon>
        <taxon>Gossypium</taxon>
    </lineage>
</organism>
<dbReference type="Pfam" id="PF03372">
    <property type="entry name" value="Exo_endo_phos"/>
    <property type="match status" value="1"/>
</dbReference>
<sequence>MKILSWNVHGLGNSRTIRRLRHTLKIHIPQMVFFMKTKINKVQMERVQRSCRFINGVDVDSDGSRGGLCLAWKDDVSITLQSFSKRHIDVFVDDQNNRQQWRFTGFYGSLYAQGRDESWNLLRGLRSNEELFWLVCGDFNEIMYDFEKKGGIPREERRMEVFCNALEDCRLMDIGYSRKWFTWERGNLPETNIRERLDRGVANENWMSMFSKVTIQYLVHSTSDYCPLLITINKDDKWSQKNFKFEAWWVLEESFEAKVKFLWEKRAFNFKAV</sequence>
<dbReference type="Proteomes" id="UP000818029">
    <property type="component" value="Chromosome A12"/>
</dbReference>
<name>A0A1U8KTD3_GOSHI</name>
<feature type="domain" description="Endonuclease/exonuclease/phosphatase" evidence="1">
    <location>
        <begin position="4"/>
        <end position="207"/>
    </location>
</feature>
<keyword evidence="2" id="KW-1185">Reference proteome</keyword>
<dbReference type="PANTHER" id="PTHR33710:SF62">
    <property type="entry name" value="DUF4283 DOMAIN PROTEIN"/>
    <property type="match status" value="1"/>
</dbReference>
<reference evidence="3" key="2">
    <citation type="submission" date="2025-08" db="UniProtKB">
        <authorList>
            <consortium name="RefSeq"/>
        </authorList>
    </citation>
    <scope>IDENTIFICATION</scope>
</reference>
<dbReference type="InterPro" id="IPR036691">
    <property type="entry name" value="Endo/exonu/phosph_ase_sf"/>
</dbReference>
<dbReference type="RefSeq" id="XP_016705715.2">
    <property type="nucleotide sequence ID" value="XM_016850226.2"/>
</dbReference>
<reference evidence="2" key="1">
    <citation type="journal article" date="2020" name="Nat. Genet.">
        <title>Genomic diversifications of five Gossypium allopolyploid species and their impact on cotton improvement.</title>
        <authorList>
            <person name="Chen Z.J."/>
            <person name="Sreedasyam A."/>
            <person name="Ando A."/>
            <person name="Song Q."/>
            <person name="De Santiago L.M."/>
            <person name="Hulse-Kemp A.M."/>
            <person name="Ding M."/>
            <person name="Ye W."/>
            <person name="Kirkbride R.C."/>
            <person name="Jenkins J."/>
            <person name="Plott C."/>
            <person name="Lovell J."/>
            <person name="Lin Y.M."/>
            <person name="Vaughn R."/>
            <person name="Liu B."/>
            <person name="Simpson S."/>
            <person name="Scheffler B.E."/>
            <person name="Wen L."/>
            <person name="Saski C.A."/>
            <person name="Grover C.E."/>
            <person name="Hu G."/>
            <person name="Conover J.L."/>
            <person name="Carlson J.W."/>
            <person name="Shu S."/>
            <person name="Boston L.B."/>
            <person name="Williams M."/>
            <person name="Peterson D.G."/>
            <person name="McGee K."/>
            <person name="Jones D.C."/>
            <person name="Wendel J.F."/>
            <person name="Stelly D.M."/>
            <person name="Grimwood J."/>
            <person name="Schmutz J."/>
        </authorList>
    </citation>
    <scope>NUCLEOTIDE SEQUENCE [LARGE SCALE GENOMIC DNA]</scope>
    <source>
        <strain evidence="2">cv. TM-1</strain>
    </source>
</reference>
<dbReference type="PaxDb" id="3635-A0A1U8KTD3"/>
<protein>
    <recommendedName>
        <fullName evidence="1">Endonuclease/exonuclease/phosphatase domain-containing protein</fullName>
    </recommendedName>
</protein>
<dbReference type="PANTHER" id="PTHR33710">
    <property type="entry name" value="BNAC02G09200D PROTEIN"/>
    <property type="match status" value="1"/>
</dbReference>
<dbReference type="GeneID" id="107920487"/>
<dbReference type="AlphaFoldDB" id="A0A1U8KTD3"/>
<proteinExistence type="predicted"/>
<accession>A0A1U8KTD3</accession>
<dbReference type="InterPro" id="IPR005135">
    <property type="entry name" value="Endo/exonuclease/phosphatase"/>
</dbReference>
<gene>
    <name evidence="3" type="primary">LOC107920487</name>
</gene>
<dbReference type="SUPFAM" id="SSF56219">
    <property type="entry name" value="DNase I-like"/>
    <property type="match status" value="1"/>
</dbReference>
<dbReference type="Gene3D" id="3.60.10.10">
    <property type="entry name" value="Endonuclease/exonuclease/phosphatase"/>
    <property type="match status" value="1"/>
</dbReference>
<evidence type="ECO:0000259" key="1">
    <source>
        <dbReference type="Pfam" id="PF03372"/>
    </source>
</evidence>
<evidence type="ECO:0000313" key="2">
    <source>
        <dbReference type="Proteomes" id="UP000818029"/>
    </source>
</evidence>